<evidence type="ECO:0000256" key="6">
    <source>
        <dbReference type="PROSITE-ProRule" id="PRU00433"/>
    </source>
</evidence>
<keyword evidence="11" id="KW-1185">Reference proteome</keyword>
<evidence type="ECO:0000256" key="7">
    <source>
        <dbReference type="SAM" id="MobiDB-lite"/>
    </source>
</evidence>
<feature type="region of interest" description="Disordered" evidence="7">
    <location>
        <begin position="31"/>
        <end position="68"/>
    </location>
</feature>
<evidence type="ECO:0000313" key="10">
    <source>
        <dbReference type="EMBL" id="GAA0443174.1"/>
    </source>
</evidence>
<evidence type="ECO:0000256" key="4">
    <source>
        <dbReference type="ARBA" id="ARBA00022982"/>
    </source>
</evidence>
<dbReference type="InterPro" id="IPR036909">
    <property type="entry name" value="Cyt_c-like_dom_sf"/>
</dbReference>
<gene>
    <name evidence="10" type="primary">cccA</name>
    <name evidence="10" type="ORF">GCM10008983_20450</name>
</gene>
<keyword evidence="3 6" id="KW-0479">Metal-binding</keyword>
<dbReference type="SUPFAM" id="SSF46626">
    <property type="entry name" value="Cytochrome c"/>
    <property type="match status" value="1"/>
</dbReference>
<keyword evidence="1" id="KW-0813">Transport</keyword>
<name>A0ABN0ZCS4_9BACI</name>
<dbReference type="Proteomes" id="UP001501459">
    <property type="component" value="Unassembled WGS sequence"/>
</dbReference>
<organism evidence="10 11">
    <name type="scientific">Lentibacillus halophilus</name>
    <dbReference type="NCBI Taxonomy" id="295065"/>
    <lineage>
        <taxon>Bacteria</taxon>
        <taxon>Bacillati</taxon>
        <taxon>Bacillota</taxon>
        <taxon>Bacilli</taxon>
        <taxon>Bacillales</taxon>
        <taxon>Bacillaceae</taxon>
        <taxon>Lentibacillus</taxon>
    </lineage>
</organism>
<dbReference type="PANTHER" id="PTHR37823:SF4">
    <property type="entry name" value="MENAQUINOL-CYTOCHROME C REDUCTASE CYTOCHROME B_C SUBUNIT"/>
    <property type="match status" value="1"/>
</dbReference>
<feature type="compositionally biased region" description="Basic and acidic residues" evidence="7">
    <location>
        <begin position="33"/>
        <end position="45"/>
    </location>
</feature>
<keyword evidence="4" id="KW-0249">Electron transport</keyword>
<dbReference type="RefSeq" id="WP_343752801.1">
    <property type="nucleotide sequence ID" value="NZ_BAAADM010000054.1"/>
</dbReference>
<dbReference type="PANTHER" id="PTHR37823">
    <property type="entry name" value="CYTOCHROME C-553-LIKE"/>
    <property type="match status" value="1"/>
</dbReference>
<keyword evidence="8" id="KW-0812">Transmembrane</keyword>
<dbReference type="InterPro" id="IPR012218">
    <property type="entry name" value="Cyt_c_BACSU-c550-type"/>
</dbReference>
<dbReference type="Pfam" id="PF13442">
    <property type="entry name" value="Cytochrome_CBB3"/>
    <property type="match status" value="1"/>
</dbReference>
<dbReference type="InterPro" id="IPR009056">
    <property type="entry name" value="Cyt_c-like_dom"/>
</dbReference>
<feature type="domain" description="Cytochrome c" evidence="9">
    <location>
        <begin position="62"/>
        <end position="137"/>
    </location>
</feature>
<dbReference type="PIRSF" id="PIRSF000025">
    <property type="entry name" value="Cytc_Bsub_c550"/>
    <property type="match status" value="1"/>
</dbReference>
<evidence type="ECO:0000259" key="9">
    <source>
        <dbReference type="PROSITE" id="PS51007"/>
    </source>
</evidence>
<evidence type="ECO:0000313" key="11">
    <source>
        <dbReference type="Proteomes" id="UP001501459"/>
    </source>
</evidence>
<dbReference type="PROSITE" id="PS51007">
    <property type="entry name" value="CYTC"/>
    <property type="match status" value="1"/>
</dbReference>
<evidence type="ECO:0000256" key="5">
    <source>
        <dbReference type="ARBA" id="ARBA00023004"/>
    </source>
</evidence>
<dbReference type="EMBL" id="BAAADM010000054">
    <property type="protein sequence ID" value="GAA0443174.1"/>
    <property type="molecule type" value="Genomic_DNA"/>
</dbReference>
<evidence type="ECO:0000256" key="8">
    <source>
        <dbReference type="SAM" id="Phobius"/>
    </source>
</evidence>
<comment type="caution">
    <text evidence="10">The sequence shown here is derived from an EMBL/GenBank/DDBJ whole genome shotgun (WGS) entry which is preliminary data.</text>
</comment>
<keyword evidence="8" id="KW-1133">Transmembrane helix</keyword>
<sequence>MKKNPIMAYGLIAGLGIVLVIIVSVVGLNQQQAKDEQNGEEKQGEEQQQDESQDNGSGGGGETTANGEEIFKSNCASCHGSDLSGGMGPSLKTVGNKYSKDEIKQVIKDGFPDAGMQPGIVKGKEADAVAEFLSKQK</sequence>
<evidence type="ECO:0000256" key="1">
    <source>
        <dbReference type="ARBA" id="ARBA00022448"/>
    </source>
</evidence>
<keyword evidence="2 6" id="KW-0349">Heme</keyword>
<evidence type="ECO:0000256" key="2">
    <source>
        <dbReference type="ARBA" id="ARBA00022617"/>
    </source>
</evidence>
<keyword evidence="5 6" id="KW-0408">Iron</keyword>
<feature type="transmembrane region" description="Helical" evidence="8">
    <location>
        <begin position="6"/>
        <end position="28"/>
    </location>
</feature>
<accession>A0ABN0ZCS4</accession>
<keyword evidence="8" id="KW-0472">Membrane</keyword>
<dbReference type="Gene3D" id="1.10.760.10">
    <property type="entry name" value="Cytochrome c-like domain"/>
    <property type="match status" value="1"/>
</dbReference>
<dbReference type="InterPro" id="IPR051811">
    <property type="entry name" value="Cytochrome_c550/c551-like"/>
</dbReference>
<evidence type="ECO:0000256" key="3">
    <source>
        <dbReference type="ARBA" id="ARBA00022723"/>
    </source>
</evidence>
<protein>
    <submittedName>
        <fullName evidence="10">Cytochrome c-550</fullName>
    </submittedName>
</protein>
<reference evidence="10 11" key="1">
    <citation type="journal article" date="2019" name="Int. J. Syst. Evol. Microbiol.">
        <title>The Global Catalogue of Microorganisms (GCM) 10K type strain sequencing project: providing services to taxonomists for standard genome sequencing and annotation.</title>
        <authorList>
            <consortium name="The Broad Institute Genomics Platform"/>
            <consortium name="The Broad Institute Genome Sequencing Center for Infectious Disease"/>
            <person name="Wu L."/>
            <person name="Ma J."/>
        </authorList>
    </citation>
    <scope>NUCLEOTIDE SEQUENCE [LARGE SCALE GENOMIC DNA]</scope>
    <source>
        <strain evidence="10 11">JCM 12149</strain>
    </source>
</reference>
<proteinExistence type="predicted"/>